<evidence type="ECO:0000256" key="1">
    <source>
        <dbReference type="SAM" id="MobiDB-lite"/>
    </source>
</evidence>
<feature type="compositionally biased region" description="Basic residues" evidence="1">
    <location>
        <begin position="129"/>
        <end position="141"/>
    </location>
</feature>
<dbReference type="InterPro" id="IPR025400">
    <property type="entry name" value="Lin1244/Lin1753-like_N"/>
</dbReference>
<proteinExistence type="predicted"/>
<evidence type="ECO:0000259" key="2">
    <source>
        <dbReference type="Pfam" id="PF14297"/>
    </source>
</evidence>
<feature type="region of interest" description="Disordered" evidence="1">
    <location>
        <begin position="128"/>
        <end position="151"/>
    </location>
</feature>
<sequence>MPTREETTAAQEPMAFFSHDSNASQDVKCQRLIHRRGYDGYGRWWRLCEYLAATKGHRIAFETEEDALILAGILGFGQSGAFDEYMAIEDCKSFVEELLDIGLLERDEDGFLTNFRMLKNALYFGRQRANGRKGGRPRKNPKNNDSAGQEV</sequence>
<dbReference type="EMBL" id="BK032762">
    <property type="protein sequence ID" value="DAF59080.1"/>
    <property type="molecule type" value="Genomic_DNA"/>
</dbReference>
<reference evidence="3" key="1">
    <citation type="journal article" date="2021" name="Proc. Natl. Acad. Sci. U.S.A.">
        <title>A Catalog of Tens of Thousands of Viruses from Human Metagenomes Reveals Hidden Associations with Chronic Diseases.</title>
        <authorList>
            <person name="Tisza M.J."/>
            <person name="Buck C.B."/>
        </authorList>
    </citation>
    <scope>NUCLEOTIDE SEQUENCE</scope>
    <source>
        <strain evidence="3">CtjH82</strain>
    </source>
</reference>
<evidence type="ECO:0000313" key="3">
    <source>
        <dbReference type="EMBL" id="DAF59080.1"/>
    </source>
</evidence>
<organism evidence="3">
    <name type="scientific">Myoviridae sp. ctjH82</name>
    <dbReference type="NCBI Taxonomy" id="2827704"/>
    <lineage>
        <taxon>Viruses</taxon>
        <taxon>Duplodnaviria</taxon>
        <taxon>Heunggongvirae</taxon>
        <taxon>Uroviricota</taxon>
        <taxon>Caudoviricetes</taxon>
    </lineage>
</organism>
<protein>
    <recommendedName>
        <fullName evidence="2">Lin1244/Lin1753-like N-terminal domain-containing protein</fullName>
    </recommendedName>
</protein>
<name>A0A8S5T7I8_9CAUD</name>
<feature type="domain" description="Lin1244/Lin1753-like N-terminal" evidence="2">
    <location>
        <begin position="16"/>
        <end position="113"/>
    </location>
</feature>
<dbReference type="Pfam" id="PF14297">
    <property type="entry name" value="Lin1244_N"/>
    <property type="match status" value="1"/>
</dbReference>
<accession>A0A8S5T7I8</accession>